<proteinExistence type="inferred from homology"/>
<dbReference type="GO" id="GO:0006493">
    <property type="term" value="P:protein O-linked glycosylation"/>
    <property type="evidence" value="ECO:0007669"/>
    <property type="project" value="TreeGrafter"/>
</dbReference>
<evidence type="ECO:0000256" key="7">
    <source>
        <dbReference type="ARBA" id="ARBA00022989"/>
    </source>
</evidence>
<dbReference type="AlphaFoldDB" id="A0A1B0D975"/>
<evidence type="ECO:0000313" key="12">
    <source>
        <dbReference type="Proteomes" id="UP000092462"/>
    </source>
</evidence>
<organism evidence="11 12">
    <name type="scientific">Phlebotomus papatasi</name>
    <name type="common">Sandfly</name>
    <dbReference type="NCBI Taxonomy" id="29031"/>
    <lineage>
        <taxon>Eukaryota</taxon>
        <taxon>Metazoa</taxon>
        <taxon>Ecdysozoa</taxon>
        <taxon>Arthropoda</taxon>
        <taxon>Hexapoda</taxon>
        <taxon>Insecta</taxon>
        <taxon>Pterygota</taxon>
        <taxon>Neoptera</taxon>
        <taxon>Endopterygota</taxon>
        <taxon>Diptera</taxon>
        <taxon>Nematocera</taxon>
        <taxon>Psychodoidea</taxon>
        <taxon>Psychodidae</taxon>
        <taxon>Phlebotomus</taxon>
        <taxon>Phlebotomus</taxon>
    </lineage>
</organism>
<sequence length="373" mass="43127">MLPRVNILFLLCVLLVLLLIYLLLNTSSQYSVPHPKISYRHLVHSIETDRLVDFVNSTRPYHLSPESPCNDETMDLLGVILVSSYVTHDNLRSAHRRAMPQDKLKSLGLLRFFLLAEIPAHEKLIAQESIEGEHRRFGDIVQGNFIDAYKNLTYKHIMGLKWASIECFRSSFIVKMDDDTVYDITRLRRMLQGFRFSHEYDDLFLSGYVQSNKKPIRMRPSKWFVSHKEFRDALYPTYLSGWLYITNQRTAFELVSATEDTPFFWIDDIYVTGILAKKISAPLERRNTLFSANHDFLECCIRDAENHKFKCPYLAGPNGGNPELIVRFTSAISGCRECRDRKDSDPKINETCVGVYKSHPGHRGAPEVKELNL</sequence>
<dbReference type="VEuPathDB" id="VectorBase:PPAPM1_003303"/>
<dbReference type="InterPro" id="IPR002659">
    <property type="entry name" value="Glyco_trans_31"/>
</dbReference>
<keyword evidence="12" id="KW-1185">Reference proteome</keyword>
<dbReference type="PANTHER" id="PTHR11214:SF235">
    <property type="entry name" value="HEXOSYLTRANSFERASE"/>
    <property type="match status" value="1"/>
</dbReference>
<keyword evidence="8 10" id="KW-0333">Golgi apparatus</keyword>
<keyword evidence="7" id="KW-1133">Transmembrane helix</keyword>
<dbReference type="Pfam" id="PF01762">
    <property type="entry name" value="Galactosyl_T"/>
    <property type="match status" value="1"/>
</dbReference>
<dbReference type="VEuPathDB" id="VectorBase:PPAI004187"/>
<dbReference type="Gene3D" id="3.90.550.50">
    <property type="match status" value="1"/>
</dbReference>
<evidence type="ECO:0000256" key="2">
    <source>
        <dbReference type="ARBA" id="ARBA00008661"/>
    </source>
</evidence>
<dbReference type="GO" id="GO:0000139">
    <property type="term" value="C:Golgi membrane"/>
    <property type="evidence" value="ECO:0007669"/>
    <property type="project" value="UniProtKB-SubCell"/>
</dbReference>
<dbReference type="EC" id="2.4.1.-" evidence="10"/>
<dbReference type="EMBL" id="AJVK01004269">
    <property type="status" value="NOT_ANNOTATED_CDS"/>
    <property type="molecule type" value="Genomic_DNA"/>
</dbReference>
<evidence type="ECO:0000256" key="1">
    <source>
        <dbReference type="ARBA" id="ARBA00004323"/>
    </source>
</evidence>
<protein>
    <recommendedName>
        <fullName evidence="10">Hexosyltransferase</fullName>
        <ecNumber evidence="10">2.4.1.-</ecNumber>
    </recommendedName>
</protein>
<keyword evidence="5" id="KW-0812">Transmembrane</keyword>
<evidence type="ECO:0000256" key="8">
    <source>
        <dbReference type="ARBA" id="ARBA00023034"/>
    </source>
</evidence>
<dbReference type="EnsemblMetazoa" id="PPAI004187-RA">
    <property type="protein sequence ID" value="PPAI004187-PA"/>
    <property type="gene ID" value="PPAI004187"/>
</dbReference>
<comment type="subcellular location">
    <subcellularLocation>
        <location evidence="1 10">Golgi apparatus membrane</location>
        <topology evidence="1 10">Single-pass type II membrane protein</topology>
    </subcellularLocation>
</comment>
<comment type="similarity">
    <text evidence="2 10">Belongs to the glycosyltransferase 31 family.</text>
</comment>
<evidence type="ECO:0000256" key="3">
    <source>
        <dbReference type="ARBA" id="ARBA00022676"/>
    </source>
</evidence>
<evidence type="ECO:0000256" key="9">
    <source>
        <dbReference type="ARBA" id="ARBA00023136"/>
    </source>
</evidence>
<keyword evidence="9" id="KW-0472">Membrane</keyword>
<evidence type="ECO:0000256" key="10">
    <source>
        <dbReference type="RuleBase" id="RU363063"/>
    </source>
</evidence>
<name>A0A1B0D975_PHLPP</name>
<evidence type="ECO:0000256" key="5">
    <source>
        <dbReference type="ARBA" id="ARBA00022692"/>
    </source>
</evidence>
<evidence type="ECO:0000313" key="11">
    <source>
        <dbReference type="EnsemblMetazoa" id="PPAI004187-PA"/>
    </source>
</evidence>
<reference evidence="11" key="1">
    <citation type="submission" date="2022-08" db="UniProtKB">
        <authorList>
            <consortium name="EnsemblMetazoa"/>
        </authorList>
    </citation>
    <scope>IDENTIFICATION</scope>
    <source>
        <strain evidence="11">Israel</strain>
    </source>
</reference>
<dbReference type="Proteomes" id="UP000092462">
    <property type="component" value="Unassembled WGS sequence"/>
</dbReference>
<evidence type="ECO:0000256" key="4">
    <source>
        <dbReference type="ARBA" id="ARBA00022679"/>
    </source>
</evidence>
<evidence type="ECO:0000256" key="6">
    <source>
        <dbReference type="ARBA" id="ARBA00022968"/>
    </source>
</evidence>
<dbReference type="GO" id="GO:0016758">
    <property type="term" value="F:hexosyltransferase activity"/>
    <property type="evidence" value="ECO:0007669"/>
    <property type="project" value="InterPro"/>
</dbReference>
<keyword evidence="4" id="KW-0808">Transferase</keyword>
<accession>A0A1B0D975</accession>
<dbReference type="PANTHER" id="PTHR11214">
    <property type="entry name" value="BETA-1,3-N-ACETYLGLUCOSAMINYLTRANSFERASE"/>
    <property type="match status" value="1"/>
</dbReference>
<keyword evidence="3 10" id="KW-0328">Glycosyltransferase</keyword>
<keyword evidence="6" id="KW-0735">Signal-anchor</keyword>